<feature type="non-terminal residue" evidence="1">
    <location>
        <position position="1"/>
    </location>
</feature>
<accession>A0A813F7Z2</accession>
<protein>
    <submittedName>
        <fullName evidence="1">Uncharacterized protein</fullName>
    </submittedName>
</protein>
<sequence>CCHTCDTTNNHNNSLYSTCIDELWRATWVLHNCGAWLSGQPAWAHRQFIWVLPSRGCSIPWPSIQPCSSNRTFLDEVCGAWLSGQPAWAY</sequence>
<reference evidence="1" key="1">
    <citation type="submission" date="2021-02" db="EMBL/GenBank/DDBJ databases">
        <authorList>
            <person name="Dougan E. K."/>
            <person name="Rhodes N."/>
            <person name="Thang M."/>
            <person name="Chan C."/>
        </authorList>
    </citation>
    <scope>NUCLEOTIDE SEQUENCE</scope>
</reference>
<proteinExistence type="predicted"/>
<dbReference type="EMBL" id="CAJNNV010019178">
    <property type="protein sequence ID" value="CAE8606402.1"/>
    <property type="molecule type" value="Genomic_DNA"/>
</dbReference>
<keyword evidence="2" id="KW-1185">Reference proteome</keyword>
<dbReference type="AlphaFoldDB" id="A0A813F7Z2"/>
<dbReference type="Proteomes" id="UP000654075">
    <property type="component" value="Unassembled WGS sequence"/>
</dbReference>
<evidence type="ECO:0000313" key="2">
    <source>
        <dbReference type="Proteomes" id="UP000654075"/>
    </source>
</evidence>
<feature type="non-terminal residue" evidence="1">
    <location>
        <position position="90"/>
    </location>
</feature>
<comment type="caution">
    <text evidence="1">The sequence shown here is derived from an EMBL/GenBank/DDBJ whole genome shotgun (WGS) entry which is preliminary data.</text>
</comment>
<gene>
    <name evidence="1" type="ORF">PGLA1383_LOCUS24385</name>
</gene>
<name>A0A813F7Z2_POLGL</name>
<organism evidence="1 2">
    <name type="scientific">Polarella glacialis</name>
    <name type="common">Dinoflagellate</name>
    <dbReference type="NCBI Taxonomy" id="89957"/>
    <lineage>
        <taxon>Eukaryota</taxon>
        <taxon>Sar</taxon>
        <taxon>Alveolata</taxon>
        <taxon>Dinophyceae</taxon>
        <taxon>Suessiales</taxon>
        <taxon>Suessiaceae</taxon>
        <taxon>Polarella</taxon>
    </lineage>
</organism>
<evidence type="ECO:0000313" key="1">
    <source>
        <dbReference type="EMBL" id="CAE8606402.1"/>
    </source>
</evidence>